<gene>
    <name evidence="7" type="ORF">A3J48_02200</name>
</gene>
<keyword evidence="3 6" id="KW-0812">Transmembrane</keyword>
<dbReference type="Pfam" id="PF01566">
    <property type="entry name" value="Nramp"/>
    <property type="match status" value="1"/>
</dbReference>
<protein>
    <recommendedName>
        <fullName evidence="9">Iron transporter</fullName>
    </recommendedName>
</protein>
<evidence type="ECO:0000256" key="2">
    <source>
        <dbReference type="ARBA" id="ARBA00022448"/>
    </source>
</evidence>
<reference evidence="7 8" key="1">
    <citation type="journal article" date="2016" name="Nat. Commun.">
        <title>Thousands of microbial genomes shed light on interconnected biogeochemical processes in an aquifer system.</title>
        <authorList>
            <person name="Anantharaman K."/>
            <person name="Brown C.T."/>
            <person name="Hug L.A."/>
            <person name="Sharon I."/>
            <person name="Castelle C.J."/>
            <person name="Probst A.J."/>
            <person name="Thomas B.C."/>
            <person name="Singh A."/>
            <person name="Wilkins M.J."/>
            <person name="Karaoz U."/>
            <person name="Brodie E.L."/>
            <person name="Williams K.H."/>
            <person name="Hubbard S.S."/>
            <person name="Banfield J.F."/>
        </authorList>
    </citation>
    <scope>NUCLEOTIDE SEQUENCE [LARGE SCALE GENOMIC DNA]</scope>
</reference>
<comment type="caution">
    <text evidence="7">The sequence shown here is derived from an EMBL/GenBank/DDBJ whole genome shotgun (WGS) entry which is preliminary data.</text>
</comment>
<dbReference type="AlphaFoldDB" id="A0A1F5P4X8"/>
<evidence type="ECO:0000256" key="4">
    <source>
        <dbReference type="ARBA" id="ARBA00022989"/>
    </source>
</evidence>
<sequence length="413" mass="44635">MQENQNQNNTEENQPLVAKGIVPGLVTGASDNDPAGIATYSLSGIRFGYGQLWLLVLTTPMLIALQSMVARIAIVTKKGLATNFKNVYSRNVAFGAVALLVVANVLTIGANIAAMSEAAALLVPGTSLINWVVPVSFIMWYVVVFLNYKHITQYFLWLILFYLAFIFSAILAKPDWGEIFVSIVKPAISLNKEFLLASVALIGTTIAPYLFFWEPREVIEDKTPVRLAKWQNWLQAPGFILSNFVAFMIIVATGTLLFGNIEGEVTAVQVAQALEPVAGEYAKLLFAIGILGAGFLAVPVLASSSAFGITELLGWREGLSQKFNKAIGFYGLISVSILVGIQIAISGFDPLKALFLSQVIAGLLAPPLIFLILLLANNKKVMGKYTNGWFENIFGVLALLALLASGLGLILLF</sequence>
<feature type="transmembrane region" description="Helical" evidence="6">
    <location>
        <begin position="388"/>
        <end position="412"/>
    </location>
</feature>
<evidence type="ECO:0000313" key="7">
    <source>
        <dbReference type="EMBL" id="OGE84902.1"/>
    </source>
</evidence>
<dbReference type="PANTHER" id="PTHR11706:SF33">
    <property type="entry name" value="NATURAL RESISTANCE-ASSOCIATED MACROPHAGE PROTEIN 2"/>
    <property type="match status" value="1"/>
</dbReference>
<evidence type="ECO:0000313" key="8">
    <source>
        <dbReference type="Proteomes" id="UP000176786"/>
    </source>
</evidence>
<keyword evidence="4 6" id="KW-1133">Transmembrane helix</keyword>
<feature type="transmembrane region" description="Helical" evidence="6">
    <location>
        <begin position="284"/>
        <end position="315"/>
    </location>
</feature>
<evidence type="ECO:0000256" key="6">
    <source>
        <dbReference type="SAM" id="Phobius"/>
    </source>
</evidence>
<accession>A0A1F5P4X8</accession>
<dbReference type="Proteomes" id="UP000176786">
    <property type="component" value="Unassembled WGS sequence"/>
</dbReference>
<feature type="transmembrane region" description="Helical" evidence="6">
    <location>
        <begin position="52"/>
        <end position="74"/>
    </location>
</feature>
<evidence type="ECO:0000256" key="3">
    <source>
        <dbReference type="ARBA" id="ARBA00022692"/>
    </source>
</evidence>
<dbReference type="STRING" id="1817832.A3J48_02200"/>
<dbReference type="InterPro" id="IPR001046">
    <property type="entry name" value="NRAMP_fam"/>
</dbReference>
<dbReference type="PANTHER" id="PTHR11706">
    <property type="entry name" value="SOLUTE CARRIER PROTEIN FAMILY 11 MEMBER"/>
    <property type="match status" value="1"/>
</dbReference>
<dbReference type="GO" id="GO:0015086">
    <property type="term" value="F:cadmium ion transmembrane transporter activity"/>
    <property type="evidence" value="ECO:0007669"/>
    <property type="project" value="TreeGrafter"/>
</dbReference>
<evidence type="ECO:0000256" key="1">
    <source>
        <dbReference type="ARBA" id="ARBA00004141"/>
    </source>
</evidence>
<feature type="transmembrane region" description="Helical" evidence="6">
    <location>
        <begin position="155"/>
        <end position="174"/>
    </location>
</feature>
<dbReference type="GO" id="GO:0005384">
    <property type="term" value="F:manganese ion transmembrane transporter activity"/>
    <property type="evidence" value="ECO:0007669"/>
    <property type="project" value="TreeGrafter"/>
</dbReference>
<feature type="transmembrane region" description="Helical" evidence="6">
    <location>
        <begin position="354"/>
        <end position="376"/>
    </location>
</feature>
<dbReference type="GO" id="GO:0034755">
    <property type="term" value="P:iron ion transmembrane transport"/>
    <property type="evidence" value="ECO:0007669"/>
    <property type="project" value="TreeGrafter"/>
</dbReference>
<evidence type="ECO:0000256" key="5">
    <source>
        <dbReference type="ARBA" id="ARBA00023136"/>
    </source>
</evidence>
<feature type="transmembrane region" description="Helical" evidence="6">
    <location>
        <begin position="327"/>
        <end position="348"/>
    </location>
</feature>
<keyword evidence="5 6" id="KW-0472">Membrane</keyword>
<feature type="transmembrane region" description="Helical" evidence="6">
    <location>
        <begin position="194"/>
        <end position="212"/>
    </location>
</feature>
<dbReference type="EMBL" id="MFES01000031">
    <property type="protein sequence ID" value="OGE84902.1"/>
    <property type="molecule type" value="Genomic_DNA"/>
</dbReference>
<comment type="subcellular location">
    <subcellularLocation>
        <location evidence="1">Membrane</location>
        <topology evidence="1">Multi-pass membrane protein</topology>
    </subcellularLocation>
</comment>
<name>A0A1F5P4X8_9BACT</name>
<organism evidence="7 8">
    <name type="scientific">Candidatus Doudnabacteria bacterium RIFCSPHIGHO2_02_FULL_46_11</name>
    <dbReference type="NCBI Taxonomy" id="1817832"/>
    <lineage>
        <taxon>Bacteria</taxon>
        <taxon>Candidatus Doudnaibacteriota</taxon>
    </lineage>
</organism>
<feature type="transmembrane region" description="Helical" evidence="6">
    <location>
        <begin position="94"/>
        <end position="116"/>
    </location>
</feature>
<keyword evidence="2" id="KW-0813">Transport</keyword>
<evidence type="ECO:0008006" key="9">
    <source>
        <dbReference type="Google" id="ProtNLM"/>
    </source>
</evidence>
<feature type="transmembrane region" description="Helical" evidence="6">
    <location>
        <begin position="233"/>
        <end position="258"/>
    </location>
</feature>
<dbReference type="GO" id="GO:0005886">
    <property type="term" value="C:plasma membrane"/>
    <property type="evidence" value="ECO:0007669"/>
    <property type="project" value="TreeGrafter"/>
</dbReference>
<proteinExistence type="predicted"/>
<feature type="transmembrane region" description="Helical" evidence="6">
    <location>
        <begin position="128"/>
        <end position="148"/>
    </location>
</feature>